<dbReference type="GeneID" id="98148070"/>
<protein>
    <submittedName>
        <fullName evidence="1">ClpP/crotonase-like domain-containing protein</fullName>
    </submittedName>
</protein>
<dbReference type="PANTHER" id="PTHR11941">
    <property type="entry name" value="ENOYL-COA HYDRATASE-RELATED"/>
    <property type="match status" value="1"/>
</dbReference>
<dbReference type="Proteomes" id="UP001610432">
    <property type="component" value="Unassembled WGS sequence"/>
</dbReference>
<organism evidence="1 2">
    <name type="scientific">Aspergillus lucknowensis</name>
    <dbReference type="NCBI Taxonomy" id="176173"/>
    <lineage>
        <taxon>Eukaryota</taxon>
        <taxon>Fungi</taxon>
        <taxon>Dikarya</taxon>
        <taxon>Ascomycota</taxon>
        <taxon>Pezizomycotina</taxon>
        <taxon>Eurotiomycetes</taxon>
        <taxon>Eurotiomycetidae</taxon>
        <taxon>Eurotiales</taxon>
        <taxon>Aspergillaceae</taxon>
        <taxon>Aspergillus</taxon>
        <taxon>Aspergillus subgen. Nidulantes</taxon>
    </lineage>
</organism>
<dbReference type="Gene3D" id="3.90.226.10">
    <property type="entry name" value="2-enoyl-CoA Hydratase, Chain A, domain 1"/>
    <property type="match status" value="2"/>
</dbReference>
<reference evidence="1 2" key="1">
    <citation type="submission" date="2024-07" db="EMBL/GenBank/DDBJ databases">
        <title>Section-level genome sequencing and comparative genomics of Aspergillus sections Usti and Cavernicolus.</title>
        <authorList>
            <consortium name="Lawrence Berkeley National Laboratory"/>
            <person name="Nybo J.L."/>
            <person name="Vesth T.C."/>
            <person name="Theobald S."/>
            <person name="Frisvad J.C."/>
            <person name="Larsen T.O."/>
            <person name="Kjaerboelling I."/>
            <person name="Rothschild-Mancinelli K."/>
            <person name="Lyhne E.K."/>
            <person name="Kogle M.E."/>
            <person name="Barry K."/>
            <person name="Clum A."/>
            <person name="Na H."/>
            <person name="Ledsgaard L."/>
            <person name="Lin J."/>
            <person name="Lipzen A."/>
            <person name="Kuo A."/>
            <person name="Riley R."/>
            <person name="Mondo S."/>
            <person name="Labutti K."/>
            <person name="Haridas S."/>
            <person name="Pangalinan J."/>
            <person name="Salamov A.A."/>
            <person name="Simmons B.A."/>
            <person name="Magnuson J.K."/>
            <person name="Chen J."/>
            <person name="Drula E."/>
            <person name="Henrissat B."/>
            <person name="Wiebenga A."/>
            <person name="Lubbers R.J."/>
            <person name="Gomes A.C."/>
            <person name="Macurrencykelacurrency M.R."/>
            <person name="Stajich J."/>
            <person name="Grigoriev I.V."/>
            <person name="Mortensen U.H."/>
            <person name="De Vries R.P."/>
            <person name="Baker S.E."/>
            <person name="Andersen M.R."/>
        </authorList>
    </citation>
    <scope>NUCLEOTIDE SEQUENCE [LARGE SCALE GENOMIC DNA]</scope>
    <source>
        <strain evidence="1 2">CBS 449.75</strain>
    </source>
</reference>
<accession>A0ABR4LS72</accession>
<evidence type="ECO:0000313" key="1">
    <source>
        <dbReference type="EMBL" id="KAL2866999.1"/>
    </source>
</evidence>
<dbReference type="RefSeq" id="XP_070885978.1">
    <property type="nucleotide sequence ID" value="XM_071032998.1"/>
</dbReference>
<dbReference type="InterPro" id="IPR029045">
    <property type="entry name" value="ClpP/crotonase-like_dom_sf"/>
</dbReference>
<dbReference type="SUPFAM" id="SSF52096">
    <property type="entry name" value="ClpP/crotonase"/>
    <property type="match status" value="1"/>
</dbReference>
<dbReference type="InterPro" id="IPR001753">
    <property type="entry name" value="Enoyl-CoA_hydra/iso"/>
</dbReference>
<dbReference type="Pfam" id="PF00378">
    <property type="entry name" value="ECH_1"/>
    <property type="match status" value="2"/>
</dbReference>
<gene>
    <name evidence="1" type="ORF">BJX67DRAFT_381328</name>
</gene>
<dbReference type="PANTHER" id="PTHR11941:SF54">
    <property type="entry name" value="ENOYL-COA HYDRATASE, MITOCHONDRIAL"/>
    <property type="match status" value="1"/>
</dbReference>
<evidence type="ECO:0000313" key="2">
    <source>
        <dbReference type="Proteomes" id="UP001610432"/>
    </source>
</evidence>
<dbReference type="EMBL" id="JBFXLQ010000021">
    <property type="protein sequence ID" value="KAL2866999.1"/>
    <property type="molecule type" value="Genomic_DNA"/>
</dbReference>
<dbReference type="CDD" id="cd06558">
    <property type="entry name" value="crotonase-like"/>
    <property type="match status" value="1"/>
</dbReference>
<name>A0ABR4LS72_9EURO</name>
<sequence length="239" mass="26124">MAAADILTKVVRSTSGARPVVTVTVSRPSKLNSLNSNLLNLLAREMNNIPRKHPDLLTVILTGQGHKSFIGGADITEMAALNSSAAAREFITRVHKACKSIRDCPVPVIGRINGYTLGAGLEVAASCDFRVGLIRWGRTRRLLMLGDNISSVEALQWGLIEKVVEADRLDHAVDEWVRLLERSGPLAVRRQKKLIQQWKRLGLDGGIEAGIPAFGESFEGDGEGPNMLSDFVERRHKGQ</sequence>
<proteinExistence type="predicted"/>
<comment type="caution">
    <text evidence="1">The sequence shown here is derived from an EMBL/GenBank/DDBJ whole genome shotgun (WGS) entry which is preliminary data.</text>
</comment>
<keyword evidence="2" id="KW-1185">Reference proteome</keyword>